<reference evidence="4" key="1">
    <citation type="submission" date="2022-10" db="EMBL/GenBank/DDBJ databases">
        <title>Tapping the CABI collections for fungal endophytes: first genome assemblies for Collariella, Neodidymelliopsis, Ascochyta clinopodiicola, Didymella pomorum, Didymosphaeria variabile, Neocosmospora piperis and Neocucurbitaria cava.</title>
        <authorList>
            <person name="Hill R."/>
        </authorList>
    </citation>
    <scope>NUCLEOTIDE SEQUENCE</scope>
    <source>
        <strain evidence="4">IMI 356815</strain>
    </source>
</reference>
<name>A0A9W9CFA6_9PLEO</name>
<feature type="region of interest" description="Disordered" evidence="1">
    <location>
        <begin position="487"/>
        <end position="507"/>
    </location>
</feature>
<dbReference type="InterPro" id="IPR049349">
    <property type="entry name" value="DUF2264_N"/>
</dbReference>
<keyword evidence="5" id="KW-1185">Reference proteome</keyword>
<dbReference type="Pfam" id="PF10022">
    <property type="entry name" value="DUF2264"/>
    <property type="match status" value="1"/>
</dbReference>
<dbReference type="Pfam" id="PF20938">
    <property type="entry name" value="DUF2264_C"/>
    <property type="match status" value="1"/>
</dbReference>
<dbReference type="PIRSF" id="PIRSF014753">
    <property type="entry name" value="UCP014753"/>
    <property type="match status" value="1"/>
</dbReference>
<gene>
    <name evidence="4" type="ORF">N0V89_000002</name>
</gene>
<dbReference type="InterPro" id="IPR049237">
    <property type="entry name" value="DUF2264_C"/>
</dbReference>
<evidence type="ECO:0000313" key="5">
    <source>
        <dbReference type="Proteomes" id="UP001140513"/>
    </source>
</evidence>
<dbReference type="OrthoDB" id="5150166at2759"/>
<comment type="caution">
    <text evidence="4">The sequence shown here is derived from an EMBL/GenBank/DDBJ whole genome shotgun (WGS) entry which is preliminary data.</text>
</comment>
<evidence type="ECO:0000256" key="1">
    <source>
        <dbReference type="SAM" id="MobiDB-lite"/>
    </source>
</evidence>
<feature type="domain" description="DUF2264" evidence="3">
    <location>
        <begin position="272"/>
        <end position="396"/>
    </location>
</feature>
<dbReference type="GeneID" id="80903532"/>
<dbReference type="Proteomes" id="UP001140513">
    <property type="component" value="Unassembled WGS sequence"/>
</dbReference>
<accession>A0A9W9CFA6</accession>
<dbReference type="PANTHER" id="PTHR35339">
    <property type="entry name" value="LINALOOL DEHYDRATASE_ISOMERASE DOMAIN-CONTAINING PROTEIN"/>
    <property type="match status" value="1"/>
</dbReference>
<evidence type="ECO:0000259" key="3">
    <source>
        <dbReference type="Pfam" id="PF20938"/>
    </source>
</evidence>
<dbReference type="EMBL" id="JAPEUX010000001">
    <property type="protein sequence ID" value="KAJ4359449.1"/>
    <property type="molecule type" value="Genomic_DNA"/>
</dbReference>
<proteinExistence type="predicted"/>
<protein>
    <recommendedName>
        <fullName evidence="6">DUF2264 domain-containing protein</fullName>
    </recommendedName>
</protein>
<dbReference type="AlphaFoldDB" id="A0A9W9CFA6"/>
<organism evidence="4 5">
    <name type="scientific">Didymosphaeria variabile</name>
    <dbReference type="NCBI Taxonomy" id="1932322"/>
    <lineage>
        <taxon>Eukaryota</taxon>
        <taxon>Fungi</taxon>
        <taxon>Dikarya</taxon>
        <taxon>Ascomycota</taxon>
        <taxon>Pezizomycotina</taxon>
        <taxon>Dothideomycetes</taxon>
        <taxon>Pleosporomycetidae</taxon>
        <taxon>Pleosporales</taxon>
        <taxon>Massarineae</taxon>
        <taxon>Didymosphaeriaceae</taxon>
        <taxon>Didymosphaeria</taxon>
    </lineage>
</organism>
<sequence length="507" mass="57828">MVEMEIISFALLAAPDTLFHQQTERAQTNIREWLKTLNEKDFPITNWLWFRVMTNLALVKVCGVPYETVKTYMKNDLDQLENFHLDQGWSADGFWNENGRQADYYSGSFAIQFSQLLYMKMAEQFDPNRCQKFRERAILFASSFWRYFDKTGAAIPFGRSLTYRFAFAGFWSAVAFAEVDLPAPLNDWGIVKGLLLRHFRWWSTKSDVFNIDGTLTIGFTYPQMYMSEDYNSPQSPYWALKSFVALGLPPGHPFWTAEEKSLPVAELELSTPIKPAMQIVCHSENHHFLLSSGQFCPWPLKATEAKYGKFAYSSQFGFSVPTGSLIQQIAPDNTLALSKDDGDTWRVPWKVHDYRFDNAWLRRGCQIMEEIPALRNTWRPWKDADIQVKTTLIAPSALICSNAGSSGIRSLISTNCQQSKGEVLKPDSNTDLMWQRTLIPTTISTTTIQPSSSMDFVTAVFAVARRTGLENEYSEVALGEKWRDVPQISHPTKDKAPSSDFIACPQD</sequence>
<feature type="domain" description="DUF2264" evidence="2">
    <location>
        <begin position="1"/>
        <end position="261"/>
    </location>
</feature>
<evidence type="ECO:0000313" key="4">
    <source>
        <dbReference type="EMBL" id="KAJ4359449.1"/>
    </source>
</evidence>
<dbReference type="InterPro" id="IPR016624">
    <property type="entry name" value="UCP014753"/>
</dbReference>
<dbReference type="PANTHER" id="PTHR35339:SF2">
    <property type="entry name" value="DUF2264 DOMAIN-CONTAINING PROTEIN-RELATED"/>
    <property type="match status" value="1"/>
</dbReference>
<dbReference type="RefSeq" id="XP_056075651.1">
    <property type="nucleotide sequence ID" value="XM_056208829.1"/>
</dbReference>
<evidence type="ECO:0008006" key="6">
    <source>
        <dbReference type="Google" id="ProtNLM"/>
    </source>
</evidence>
<evidence type="ECO:0000259" key="2">
    <source>
        <dbReference type="Pfam" id="PF10022"/>
    </source>
</evidence>